<protein>
    <recommendedName>
        <fullName evidence="9">Resistance protein candidate</fullName>
    </recommendedName>
</protein>
<dbReference type="SUPFAM" id="SSF52540">
    <property type="entry name" value="P-loop containing nucleoside triphosphate hydrolases"/>
    <property type="match status" value="1"/>
</dbReference>
<gene>
    <name evidence="7" type="ORF">LSALG_LOCUS10693</name>
</gene>
<evidence type="ECO:0000256" key="3">
    <source>
        <dbReference type="ARBA" id="ARBA00022821"/>
    </source>
</evidence>
<dbReference type="GO" id="GO:0043531">
    <property type="term" value="F:ADP binding"/>
    <property type="evidence" value="ECO:0007669"/>
    <property type="project" value="InterPro"/>
</dbReference>
<evidence type="ECO:0008006" key="9">
    <source>
        <dbReference type="Google" id="ProtNLM"/>
    </source>
</evidence>
<comment type="similarity">
    <text evidence="1">Belongs to the disease resistance NB-LRR family.</text>
</comment>
<dbReference type="SUPFAM" id="SSF52047">
    <property type="entry name" value="RNI-like"/>
    <property type="match status" value="2"/>
</dbReference>
<dbReference type="InterPro" id="IPR050905">
    <property type="entry name" value="Plant_NBS-LRR"/>
</dbReference>
<dbReference type="Pfam" id="PF23247">
    <property type="entry name" value="LRR_RPS2"/>
    <property type="match status" value="5"/>
</dbReference>
<keyword evidence="2" id="KW-0433">Leucine-rich repeat</keyword>
<evidence type="ECO:0000259" key="5">
    <source>
        <dbReference type="Pfam" id="PF00931"/>
    </source>
</evidence>
<keyword evidence="4" id="KW-0547">Nucleotide-binding</keyword>
<dbReference type="Gene3D" id="1.10.8.430">
    <property type="entry name" value="Helical domain of apoptotic protease-activating factors"/>
    <property type="match status" value="1"/>
</dbReference>
<keyword evidence="8" id="KW-1185">Reference proteome</keyword>
<dbReference type="Gene3D" id="3.40.50.300">
    <property type="entry name" value="P-loop containing nucleotide triphosphate hydrolases"/>
    <property type="match status" value="1"/>
</dbReference>
<dbReference type="Pfam" id="PF00931">
    <property type="entry name" value="NB-ARC"/>
    <property type="match status" value="1"/>
</dbReference>
<dbReference type="InterPro" id="IPR027417">
    <property type="entry name" value="P-loop_NTPase"/>
</dbReference>
<accession>A0AA35YCQ0</accession>
<dbReference type="InterPro" id="IPR032675">
    <property type="entry name" value="LRR_dom_sf"/>
</dbReference>
<feature type="domain" description="Disease resistance protein At4g27190-like leucine-rich repeats" evidence="6">
    <location>
        <begin position="763"/>
        <end position="876"/>
    </location>
</feature>
<evidence type="ECO:0000256" key="1">
    <source>
        <dbReference type="ARBA" id="ARBA00008894"/>
    </source>
</evidence>
<dbReference type="PANTHER" id="PTHR33463:SF96">
    <property type="entry name" value="LEUCINE-RICH REPEAT DOMAIN, L DOMAIN-LIKE PROTEIN-RELATED"/>
    <property type="match status" value="1"/>
</dbReference>
<evidence type="ECO:0000259" key="6">
    <source>
        <dbReference type="Pfam" id="PF23247"/>
    </source>
</evidence>
<feature type="domain" description="Disease resistance protein At4g27190-like leucine-rich repeats" evidence="6">
    <location>
        <begin position="1057"/>
        <end position="1210"/>
    </location>
</feature>
<dbReference type="InterPro" id="IPR002182">
    <property type="entry name" value="NB-ARC"/>
</dbReference>
<feature type="domain" description="Disease resistance protein At4g27190-like leucine-rich repeats" evidence="6">
    <location>
        <begin position="1515"/>
        <end position="1664"/>
    </location>
</feature>
<feature type="domain" description="Disease resistance protein At4g27190-like leucine-rich repeats" evidence="6">
    <location>
        <begin position="890"/>
        <end position="1044"/>
    </location>
</feature>
<evidence type="ECO:0000256" key="4">
    <source>
        <dbReference type="ARBA" id="ARBA00022840"/>
    </source>
</evidence>
<dbReference type="Proteomes" id="UP001177003">
    <property type="component" value="Chromosome 2"/>
</dbReference>
<reference evidence="7" key="1">
    <citation type="submission" date="2023-04" db="EMBL/GenBank/DDBJ databases">
        <authorList>
            <person name="Vijverberg K."/>
            <person name="Xiong W."/>
            <person name="Schranz E."/>
        </authorList>
    </citation>
    <scope>NUCLEOTIDE SEQUENCE</scope>
</reference>
<proteinExistence type="inferred from homology"/>
<evidence type="ECO:0000256" key="2">
    <source>
        <dbReference type="ARBA" id="ARBA00022614"/>
    </source>
</evidence>
<evidence type="ECO:0000313" key="7">
    <source>
        <dbReference type="EMBL" id="CAI9270377.1"/>
    </source>
</evidence>
<dbReference type="GO" id="GO:0006952">
    <property type="term" value="P:defense response"/>
    <property type="evidence" value="ECO:0007669"/>
    <property type="project" value="UniProtKB-KW"/>
</dbReference>
<dbReference type="SUPFAM" id="SSF52058">
    <property type="entry name" value="L domain-like"/>
    <property type="match status" value="1"/>
</dbReference>
<dbReference type="Gene3D" id="3.80.10.10">
    <property type="entry name" value="Ribonuclease Inhibitor"/>
    <property type="match status" value="5"/>
</dbReference>
<dbReference type="PANTHER" id="PTHR33463">
    <property type="entry name" value="NB-ARC DOMAIN-CONTAINING PROTEIN-RELATED"/>
    <property type="match status" value="1"/>
</dbReference>
<dbReference type="EMBL" id="OX465078">
    <property type="protein sequence ID" value="CAI9270377.1"/>
    <property type="molecule type" value="Genomic_DNA"/>
</dbReference>
<feature type="domain" description="NB-ARC" evidence="5">
    <location>
        <begin position="160"/>
        <end position="328"/>
    </location>
</feature>
<dbReference type="InterPro" id="IPR057135">
    <property type="entry name" value="At4g27190-like_LRR"/>
</dbReference>
<evidence type="ECO:0000313" key="8">
    <source>
        <dbReference type="Proteomes" id="UP001177003"/>
    </source>
</evidence>
<name>A0AA35YCQ0_LACSI</name>
<dbReference type="PRINTS" id="PR00364">
    <property type="entry name" value="DISEASERSIST"/>
</dbReference>
<organism evidence="7 8">
    <name type="scientific">Lactuca saligna</name>
    <name type="common">Willowleaf lettuce</name>
    <dbReference type="NCBI Taxonomy" id="75948"/>
    <lineage>
        <taxon>Eukaryota</taxon>
        <taxon>Viridiplantae</taxon>
        <taxon>Streptophyta</taxon>
        <taxon>Embryophyta</taxon>
        <taxon>Tracheophyta</taxon>
        <taxon>Spermatophyta</taxon>
        <taxon>Magnoliopsida</taxon>
        <taxon>eudicotyledons</taxon>
        <taxon>Gunneridae</taxon>
        <taxon>Pentapetalae</taxon>
        <taxon>asterids</taxon>
        <taxon>campanulids</taxon>
        <taxon>Asterales</taxon>
        <taxon>Asteraceae</taxon>
        <taxon>Cichorioideae</taxon>
        <taxon>Cichorieae</taxon>
        <taxon>Lactucinae</taxon>
        <taxon>Lactuca</taxon>
    </lineage>
</organism>
<keyword evidence="4" id="KW-0067">ATP-binding</keyword>
<feature type="domain" description="Disease resistance protein At4g27190-like leucine-rich repeats" evidence="6">
    <location>
        <begin position="1359"/>
        <end position="1437"/>
    </location>
</feature>
<keyword evidence="3" id="KW-0611">Plant defense</keyword>
<dbReference type="GO" id="GO:0005524">
    <property type="term" value="F:ATP binding"/>
    <property type="evidence" value="ECO:0007669"/>
    <property type="project" value="UniProtKB-KW"/>
</dbReference>
<dbReference type="InterPro" id="IPR042197">
    <property type="entry name" value="Apaf_helical"/>
</dbReference>
<sequence>MEATNEIMKQVIPILMVPINDYLRYIISCMKYVRNMGIKMTELNAARFSVEEHMMRNTSNHLEVPTYVEGWLKDVGKIMAKSEKVLGEVVSCFNLKIRHKVGKNAFNIIEEIDSVMRRHSLITWTDHPIPLGKVLDSMKASTSTPSIEHNVFQSREVTFKEALKALGSNHKGHMVALCGMGGVGKTTMMKRIKDVVEKRKMFNYIVMAVVGEKTDPIAIQKAVADYLRIDLSESTKSARADKLRKWFNDNSDGGKNKFLIILDDVWQFVDLEDIGLSTSLPNQGVNFKVLLTSRKKDICTMMGVKDNSIINVKVLEEEEAQNLFLQFVEIYDRELHQIRVDIVKKCCGLPIAIKTMALTLRYKSKDSWKDALSRLEDHETENVANEVFEMSYRNLQDEETKAIFLLCGLFPEDFDIPTEDLVRYGWGLNLFKKVYTIRKARTRLYSCIERLMDSNLLIESNYVGYIKIHDLVRDFVLDMYCKVEHASIVSHGNMHGFIENNMTDSCTAISLSCESISEFPRDLNFPNLTILKLMHGDKWLRFPQDFYKGMEKLQIISYDEMKYPLLPSSPQFSINLRVLQLHACSLRMFDFSCIGNMLNLEVLSFVDSGIDRIPLTIGNLKKLRLLDLRCSHGLCIEQSVLKNLIKLEELYIGNSSGLIDDNYNELSKRSSSLFALELEFLNNKDQMKNVSFKNLERFKISVGRRLDRYISKSSHPYENTLQLVTSKGDILDSKLNELFVKTVVLCLSVDDMTDLEDVEVISSNSSQSSSLCNLRVLVVSGCAVLRYLFKLCVANTLSNLEHMEVYECDNMEEIIHNGTGGSGKETITFPKLKFLSLGGLPKLLGLCLNLNKIELPQLIDLKLKGIPGFTCIFPLETSTLFKGEVVIPKLETLQIDDMENLKEIWPWELNRDEKVKLKEIEVNNCHNLVNLFPCNPMSLLHHLEELKVKNCGSIESLFNIDLDCNGAIGEEDNISSLRSIKVVNLGNLREVWRIKGAYNSRPLVYGFQAVESISIERCERFRNVFTPSTTSFDLRALMEMNIRDSGENKQNSELVESNQVQEQTDILSEEETLQVTTSCISNVFPSCLMHSFHNLHKLLLNKVKGVEVVFEIDSESPTSRELVTTHHNQQQPIILPNLQHLILCYMDNMSHVWKCSNWNKFITLPKQQSESPFHNLTNISIYNCKSIKYLFSPLMAKFLSNLKKVEIELCYGIEEVVSNKDDKDEEMNTSTRTSTILFPQLDSLIIRYMKNLKCIGGGGTKDGSNTISFNNTTTATASLDQFEFLEAGVASWSLCQYAREIEIYKCDVLSSVIPCYAAGQMQKLQVLTVRSCDGMKELFEKSGCDEGNGGIPRLNNVIMLPSLKILHITCCRGLEHIFTFSALASMRQLEELTITYCKALKEIVKKEEDNASSSSSKEVVVLPHLKSIVLLDLPELEGFFLGMNGFLWPSLDMVGIIDCPKMLVFAPGGSTAPQLKYIHTGLGKHTLGECGLNFHVTTAAHRQTPYPSSYGMPWSFHNLIELDVNINSYVKKIIPSSELLQLQKLEKITVFSCWEVEEVFETALEAAGRNKNSNCSSGSGFDESSQTTTTTTTTLFNLRNLREMKLNYLCGLRYIWKSNQWTVFEFPNLTRVDIWGCDRLEHVFTSFMAGSLLQLQELRIENCKHIEEVIVKDASGVVEEEEERTDGKMKEIVLPHLKSLVLGSLQCLKGFSFGKEDFSFPLLDTLCIKYYPAITTFTNGNSTTPQLREIETSFGLFYAAGEDINSIIKMKQEEFRRPPY</sequence>